<evidence type="ECO:0008006" key="4">
    <source>
        <dbReference type="Google" id="ProtNLM"/>
    </source>
</evidence>
<evidence type="ECO:0000313" key="3">
    <source>
        <dbReference type="Proteomes" id="UP000254282"/>
    </source>
</evidence>
<evidence type="ECO:0000313" key="2">
    <source>
        <dbReference type="EMBL" id="SUX48176.1"/>
    </source>
</evidence>
<keyword evidence="1" id="KW-1133">Transmembrane helix</keyword>
<name>A0A381FNN4_9FLAO</name>
<evidence type="ECO:0000256" key="1">
    <source>
        <dbReference type="SAM" id="Phobius"/>
    </source>
</evidence>
<keyword evidence="1" id="KW-0472">Membrane</keyword>
<reference evidence="2 3" key="1">
    <citation type="submission" date="2018-06" db="EMBL/GenBank/DDBJ databases">
        <authorList>
            <consortium name="Pathogen Informatics"/>
            <person name="Doyle S."/>
        </authorList>
    </citation>
    <scope>NUCLEOTIDE SEQUENCE [LARGE SCALE GENOMIC DNA]</scope>
    <source>
        <strain evidence="2 3">NCTC13532</strain>
    </source>
</reference>
<gene>
    <name evidence="2" type="ORF">NCTC13532_03780</name>
</gene>
<dbReference type="Gene3D" id="3.30.1150.10">
    <property type="match status" value="1"/>
</dbReference>
<dbReference type="STRING" id="254.SAMN05421682_107197"/>
<sequence>MKHLEHNQEFRLNEILFENRNKAYGAYVLRTESDRILTKAFFIGVGLLAAVSIIPVVISAFNSAEVTDTSFTPDPPVMINVDKPNDPPAEVLPPQTVTPPPPSVRQYDSQVVTPTRNADESKIVKDIPKDAIAGVKNDFVAPPAPKINVPTSVISGPGTVVPPKVIPTVDPGPDNSVKDANELSVTAKFEGGIDAFRNKVMNKFDVSAFEDEGSVNTTVTFIVEKDGTISDIKTNGKDASFNAEAIRTIKAVKGKWIPGKNKKGESVRSYFKFPISMKFDN</sequence>
<accession>A0A381FNN4</accession>
<proteinExistence type="predicted"/>
<dbReference type="Proteomes" id="UP000254282">
    <property type="component" value="Unassembled WGS sequence"/>
</dbReference>
<organism evidence="2 3">
    <name type="scientific">Chryseobacterium indoltheticum</name>
    <dbReference type="NCBI Taxonomy" id="254"/>
    <lineage>
        <taxon>Bacteria</taxon>
        <taxon>Pseudomonadati</taxon>
        <taxon>Bacteroidota</taxon>
        <taxon>Flavobacteriia</taxon>
        <taxon>Flavobacteriales</taxon>
        <taxon>Weeksellaceae</taxon>
        <taxon>Chryseobacterium group</taxon>
        <taxon>Chryseobacterium</taxon>
    </lineage>
</organism>
<dbReference type="SUPFAM" id="SSF74653">
    <property type="entry name" value="TolA/TonB C-terminal domain"/>
    <property type="match status" value="1"/>
</dbReference>
<keyword evidence="1" id="KW-0812">Transmembrane</keyword>
<dbReference type="AlphaFoldDB" id="A0A381FNN4"/>
<protein>
    <recommendedName>
        <fullName evidence="4">Energy transducer TonB</fullName>
    </recommendedName>
</protein>
<feature type="transmembrane region" description="Helical" evidence="1">
    <location>
        <begin position="40"/>
        <end position="61"/>
    </location>
</feature>
<dbReference type="EMBL" id="UFVR01000004">
    <property type="protein sequence ID" value="SUX48176.1"/>
    <property type="molecule type" value="Genomic_DNA"/>
</dbReference>
<dbReference type="RefSeq" id="WP_115621368.1">
    <property type="nucleotide sequence ID" value="NZ_UFVR01000004.1"/>
</dbReference>